<dbReference type="Gene3D" id="1.20.910.10">
    <property type="entry name" value="Heme oxygenase-like"/>
    <property type="match status" value="1"/>
</dbReference>
<evidence type="ECO:0000313" key="4">
    <source>
        <dbReference type="EMBL" id="ORB02825.1"/>
    </source>
</evidence>
<reference evidence="4 5" key="1">
    <citation type="submission" date="2017-02" db="EMBL/GenBank/DDBJ databases">
        <title>The new phylogeny of genus Mycobacterium.</title>
        <authorList>
            <person name="Tortoli E."/>
            <person name="Trovato A."/>
            <person name="Cirillo D.M."/>
        </authorList>
    </citation>
    <scope>NUCLEOTIDE SEQUENCE [LARGE SCALE GENOMIC DNA]</scope>
    <source>
        <strain evidence="4 5">DSM 45255</strain>
    </source>
</reference>
<dbReference type="RefSeq" id="WP_083097103.1">
    <property type="nucleotide sequence ID" value="NZ_AP022590.1"/>
</dbReference>
<dbReference type="EMBL" id="AP022590">
    <property type="protein sequence ID" value="BBY38050.1"/>
    <property type="molecule type" value="Genomic_DNA"/>
</dbReference>
<dbReference type="STRING" id="560555.BST30_19120"/>
<dbReference type="Proteomes" id="UP000192760">
    <property type="component" value="Unassembled WGS sequence"/>
</dbReference>
<evidence type="ECO:0000313" key="6">
    <source>
        <dbReference type="Proteomes" id="UP000465812"/>
    </source>
</evidence>
<keyword evidence="1" id="KW-0560">Oxidoreductase</keyword>
<proteinExistence type="predicted"/>
<gene>
    <name evidence="4" type="ORF">BST30_19120</name>
    <name evidence="3" type="ORF">MMAN_21840</name>
</gene>
<protein>
    <submittedName>
        <fullName evidence="4">Uncharacterized protein</fullName>
    </submittedName>
</protein>
<evidence type="ECO:0000256" key="1">
    <source>
        <dbReference type="ARBA" id="ARBA00023002"/>
    </source>
</evidence>
<dbReference type="PANTHER" id="PTHR40279">
    <property type="entry name" value="PQQC-LIKE PROTEIN"/>
    <property type="match status" value="1"/>
</dbReference>
<dbReference type="InterPro" id="IPR016084">
    <property type="entry name" value="Haem_Oase-like_multi-hlx"/>
</dbReference>
<dbReference type="Pfam" id="PF14518">
    <property type="entry name" value="Haem_oxygenas_2"/>
    <property type="match status" value="1"/>
</dbReference>
<name>A0A1X0FME2_MYCNT</name>
<evidence type="ECO:0000313" key="5">
    <source>
        <dbReference type="Proteomes" id="UP000192760"/>
    </source>
</evidence>
<accession>A0A1X0FME2</accession>
<dbReference type="PANTHER" id="PTHR40279:SF3">
    <property type="entry name" value="4-AMINOBENZOATE SYNTHASE"/>
    <property type="match status" value="1"/>
</dbReference>
<dbReference type="GO" id="GO:0016491">
    <property type="term" value="F:oxidoreductase activity"/>
    <property type="evidence" value="ECO:0007669"/>
    <property type="project" value="UniProtKB-KW"/>
</dbReference>
<organism evidence="4 5">
    <name type="scientific">Mycobacterium mantenii</name>
    <dbReference type="NCBI Taxonomy" id="560555"/>
    <lineage>
        <taxon>Bacteria</taxon>
        <taxon>Bacillati</taxon>
        <taxon>Actinomycetota</taxon>
        <taxon>Actinomycetes</taxon>
        <taxon>Mycobacteriales</taxon>
        <taxon>Mycobacteriaceae</taxon>
        <taxon>Mycobacterium</taxon>
        <taxon>Mycobacterium avium complex (MAC)</taxon>
    </lineage>
</organism>
<feature type="region of interest" description="Disordered" evidence="2">
    <location>
        <begin position="1"/>
        <end position="21"/>
    </location>
</feature>
<dbReference type="AlphaFoldDB" id="A0A1X0FME2"/>
<dbReference type="Proteomes" id="UP000465812">
    <property type="component" value="Chromosome"/>
</dbReference>
<sequence>MTGLPYDGRDRRAPERTSGISPEDFQAQLVETVVTTAMEHMKRPFVIPDHYDQTQARLYHATSMKYFSFFAWRFPSWLLEIASRCPYQDVRREIIQDCVDEEVGDEDANGRCHVDVLYDETEACGVAREDVAATPPTPLLHACILALDDLARTLPWEAAYAAIAGLEIVNSKPAVELRVKLMTPEQLADATAAMSSSLPERLGIPGDDLLFNALHGYKDQFHGGGELELLAKYGTDPRIQREMLWAAKTAVETFALMFGEIERLALEAVEGAPTVAA</sequence>
<dbReference type="EMBL" id="MVHW01000024">
    <property type="protein sequence ID" value="ORB02825.1"/>
    <property type="molecule type" value="Genomic_DNA"/>
</dbReference>
<dbReference type="SUPFAM" id="SSF48613">
    <property type="entry name" value="Heme oxygenase-like"/>
    <property type="match status" value="1"/>
</dbReference>
<reference evidence="3" key="3">
    <citation type="submission" date="2020-02" db="EMBL/GenBank/DDBJ databases">
        <authorList>
            <person name="Matsumoto Y."/>
            <person name="Motooka D."/>
            <person name="Nakamura S."/>
        </authorList>
    </citation>
    <scope>NUCLEOTIDE SEQUENCE</scope>
    <source>
        <strain evidence="3">JCM 18113</strain>
    </source>
</reference>
<keyword evidence="6" id="KW-1185">Reference proteome</keyword>
<reference evidence="3 6" key="2">
    <citation type="journal article" date="2019" name="Emerg. Microbes Infect.">
        <title>Comprehensive subspecies identification of 175 nontuberculous mycobacteria species based on 7547 genomic profiles.</title>
        <authorList>
            <person name="Matsumoto Y."/>
            <person name="Kinjo T."/>
            <person name="Motooka D."/>
            <person name="Nabeya D."/>
            <person name="Jung N."/>
            <person name="Uechi K."/>
            <person name="Horii T."/>
            <person name="Iida T."/>
            <person name="Fujita J."/>
            <person name="Nakamura S."/>
        </authorList>
    </citation>
    <scope>NUCLEOTIDE SEQUENCE [LARGE SCALE GENOMIC DNA]</scope>
    <source>
        <strain evidence="3 6">JCM 18113</strain>
    </source>
</reference>
<evidence type="ECO:0000256" key="2">
    <source>
        <dbReference type="SAM" id="MobiDB-lite"/>
    </source>
</evidence>
<dbReference type="InterPro" id="IPR039068">
    <property type="entry name" value="PqqC-like"/>
</dbReference>
<evidence type="ECO:0000313" key="3">
    <source>
        <dbReference type="EMBL" id="BBY38050.1"/>
    </source>
</evidence>